<dbReference type="SUPFAM" id="SSF140453">
    <property type="entry name" value="EsxAB dimer-like"/>
    <property type="match status" value="1"/>
</dbReference>
<organism evidence="1 2">
    <name type="scientific">Saccharopolyspora oryzae</name>
    <dbReference type="NCBI Taxonomy" id="2997343"/>
    <lineage>
        <taxon>Bacteria</taxon>
        <taxon>Bacillati</taxon>
        <taxon>Actinomycetota</taxon>
        <taxon>Actinomycetes</taxon>
        <taxon>Pseudonocardiales</taxon>
        <taxon>Pseudonocardiaceae</taxon>
        <taxon>Saccharopolyspora</taxon>
    </lineage>
</organism>
<dbReference type="Proteomes" id="UP001210380">
    <property type="component" value="Unassembled WGS sequence"/>
</dbReference>
<name>A0ABT4VB38_9PSEU</name>
<reference evidence="1 2" key="1">
    <citation type="submission" date="2022-11" db="EMBL/GenBank/DDBJ databases">
        <title>Draft genome sequence of Saccharopolyspora sp. WRP15-2 isolated from rhizosphere soils of wild rice in Thailand.</title>
        <authorList>
            <person name="Duangmal K."/>
            <person name="Kammanee S."/>
            <person name="Muangham S."/>
        </authorList>
    </citation>
    <scope>NUCLEOTIDE SEQUENCE [LARGE SCALE GENOMIC DNA]</scope>
    <source>
        <strain evidence="1 2">WRP15-2</strain>
    </source>
</reference>
<evidence type="ECO:0008006" key="3">
    <source>
        <dbReference type="Google" id="ProtNLM"/>
    </source>
</evidence>
<dbReference type="EMBL" id="JAQGLA010000153">
    <property type="protein sequence ID" value="MDA3631168.1"/>
    <property type="molecule type" value="Genomic_DNA"/>
</dbReference>
<dbReference type="Gene3D" id="1.10.287.1060">
    <property type="entry name" value="ESAT-6-like"/>
    <property type="match status" value="1"/>
</dbReference>
<evidence type="ECO:0000313" key="2">
    <source>
        <dbReference type="Proteomes" id="UP001210380"/>
    </source>
</evidence>
<comment type="caution">
    <text evidence="1">The sequence shown here is derived from an EMBL/GenBank/DDBJ whole genome shotgun (WGS) entry which is preliminary data.</text>
</comment>
<sequence>MSGFRSDLGQLSKHAGEFEDLAGQAQKIADALREAVESAGDCWGGDEIGASFAKAHCGPAEQALSDLGGMSERLRGMGSKFAAAADTTKQVDAANAEELRRIAGGG</sequence>
<evidence type="ECO:0000313" key="1">
    <source>
        <dbReference type="EMBL" id="MDA3631168.1"/>
    </source>
</evidence>
<dbReference type="RefSeq" id="WP_270954520.1">
    <property type="nucleotide sequence ID" value="NZ_JAQGLA010000153.1"/>
</dbReference>
<accession>A0ABT4VB38</accession>
<protein>
    <recommendedName>
        <fullName evidence="3">WXG100 family type VII secretion target</fullName>
    </recommendedName>
</protein>
<gene>
    <name evidence="1" type="ORF">OU415_37480</name>
</gene>
<keyword evidence="2" id="KW-1185">Reference proteome</keyword>
<proteinExistence type="predicted"/>
<dbReference type="InterPro" id="IPR036689">
    <property type="entry name" value="ESAT-6-like_sf"/>
</dbReference>